<evidence type="ECO:0000313" key="2">
    <source>
        <dbReference type="EMBL" id="MPN64408.1"/>
    </source>
</evidence>
<reference evidence="2" key="1">
    <citation type="submission" date="2019-08" db="EMBL/GenBank/DDBJ databases">
        <authorList>
            <person name="Kucharzyk K."/>
            <person name="Murdoch R.W."/>
            <person name="Higgins S."/>
            <person name="Loffler F."/>
        </authorList>
    </citation>
    <scope>NUCLEOTIDE SEQUENCE</scope>
</reference>
<comment type="caution">
    <text evidence="2">The sequence shown here is derived from an EMBL/GenBank/DDBJ whole genome shotgun (WGS) entry which is preliminary data.</text>
</comment>
<dbReference type="EMBL" id="VSSQ01145256">
    <property type="protein sequence ID" value="MPN64408.1"/>
    <property type="molecule type" value="Genomic_DNA"/>
</dbReference>
<proteinExistence type="predicted"/>
<keyword evidence="1" id="KW-1133">Transmembrane helix</keyword>
<gene>
    <name evidence="2" type="ORF">SDC9_212180</name>
</gene>
<feature type="transmembrane region" description="Helical" evidence="1">
    <location>
        <begin position="14"/>
        <end position="37"/>
    </location>
</feature>
<keyword evidence="1" id="KW-0812">Transmembrane</keyword>
<protein>
    <submittedName>
        <fullName evidence="2">Uncharacterized protein</fullName>
    </submittedName>
</protein>
<name>A0A645JL56_9ZZZZ</name>
<sequence>MLTSAPACVIANNIVFFMVSTLVLFFVVVTIVTFNLVPFSLIITFAKSFAMLTQLGQSTALTLGESTEEP</sequence>
<keyword evidence="1" id="KW-0472">Membrane</keyword>
<accession>A0A645JL56</accession>
<organism evidence="2">
    <name type="scientific">bioreactor metagenome</name>
    <dbReference type="NCBI Taxonomy" id="1076179"/>
    <lineage>
        <taxon>unclassified sequences</taxon>
        <taxon>metagenomes</taxon>
        <taxon>ecological metagenomes</taxon>
    </lineage>
</organism>
<dbReference type="AlphaFoldDB" id="A0A645JL56"/>
<evidence type="ECO:0000256" key="1">
    <source>
        <dbReference type="SAM" id="Phobius"/>
    </source>
</evidence>